<sequence length="502" mass="56813">MTSESFSAPFRIMDLPEELFLNIIVLSYGNRPPLLLHKRRKRERGHVYWRSGAPITYALVCKSWRRLIYSSPRLWASVTVNSNHLRIGDTAIRLFVNWLTRAKSHPLTIELNLEAETSLRYDGDHTLDILLAFVEMLYSKYVRKLSISLPPVHLDLVSRRLSAIFLDAPFLEVFSLKIPTSRPLRSASIAVNRPLVLLIDNGVPNLRAINIVSWTITAHVRNPQTSLTKLVLRYRILSLDDILETLQKTPLLEILDVKVDCKSHVKHLMINLAYLRELSVALHRASDALDNGTILTPDHFFLSIRAPSISKLVVGASHFGHHWGTILNFLSNSSRPPIVKFHLIRVHMEVWRLQFALSLMPKLETLELSGLAWMDGISKTLTIYRTPSSPCPPCPNLQELRIKILKGLEYDAEAFTFMIISRCRGYYAGSTVADGDDLSCLSPRSVVIINVGEHEKETLLNLICMEWAGCANYTCKAVGRTGNTLVIEKMPPRQQGSIDNSQ</sequence>
<evidence type="ECO:0008006" key="3">
    <source>
        <dbReference type="Google" id="ProtNLM"/>
    </source>
</evidence>
<accession>A0A0H2RL50</accession>
<organism evidence="1 2">
    <name type="scientific">Schizopora paradoxa</name>
    <dbReference type="NCBI Taxonomy" id="27342"/>
    <lineage>
        <taxon>Eukaryota</taxon>
        <taxon>Fungi</taxon>
        <taxon>Dikarya</taxon>
        <taxon>Basidiomycota</taxon>
        <taxon>Agaricomycotina</taxon>
        <taxon>Agaricomycetes</taxon>
        <taxon>Hymenochaetales</taxon>
        <taxon>Schizoporaceae</taxon>
        <taxon>Schizopora</taxon>
    </lineage>
</organism>
<proteinExistence type="predicted"/>
<dbReference type="Gene3D" id="3.80.10.10">
    <property type="entry name" value="Ribonuclease Inhibitor"/>
    <property type="match status" value="1"/>
</dbReference>
<dbReference type="SUPFAM" id="SSF52047">
    <property type="entry name" value="RNI-like"/>
    <property type="match status" value="1"/>
</dbReference>
<evidence type="ECO:0000313" key="1">
    <source>
        <dbReference type="EMBL" id="KLO10168.1"/>
    </source>
</evidence>
<dbReference type="Proteomes" id="UP000053477">
    <property type="component" value="Unassembled WGS sequence"/>
</dbReference>
<dbReference type="AlphaFoldDB" id="A0A0H2RL50"/>
<gene>
    <name evidence="1" type="ORF">SCHPADRAFT_532391</name>
</gene>
<reference evidence="1 2" key="1">
    <citation type="submission" date="2015-04" db="EMBL/GenBank/DDBJ databases">
        <title>Complete genome sequence of Schizopora paradoxa KUC8140, a cosmopolitan wood degrader in East Asia.</title>
        <authorList>
            <consortium name="DOE Joint Genome Institute"/>
            <person name="Min B."/>
            <person name="Park H."/>
            <person name="Jang Y."/>
            <person name="Kim J.-J."/>
            <person name="Kim K.H."/>
            <person name="Pangilinan J."/>
            <person name="Lipzen A."/>
            <person name="Riley R."/>
            <person name="Grigoriev I.V."/>
            <person name="Spatafora J.W."/>
            <person name="Choi I.-G."/>
        </authorList>
    </citation>
    <scope>NUCLEOTIDE SEQUENCE [LARGE SCALE GENOMIC DNA]</scope>
    <source>
        <strain evidence="1 2">KUC8140</strain>
    </source>
</reference>
<dbReference type="STRING" id="27342.A0A0H2RL50"/>
<name>A0A0H2RL50_9AGAM</name>
<dbReference type="EMBL" id="KQ086034">
    <property type="protein sequence ID" value="KLO10168.1"/>
    <property type="molecule type" value="Genomic_DNA"/>
</dbReference>
<dbReference type="OrthoDB" id="2269034at2759"/>
<protein>
    <recommendedName>
        <fullName evidence="3">F-box domain-containing protein</fullName>
    </recommendedName>
</protein>
<dbReference type="InterPro" id="IPR032675">
    <property type="entry name" value="LRR_dom_sf"/>
</dbReference>
<dbReference type="InParanoid" id="A0A0H2RL50"/>
<keyword evidence="2" id="KW-1185">Reference proteome</keyword>
<evidence type="ECO:0000313" key="2">
    <source>
        <dbReference type="Proteomes" id="UP000053477"/>
    </source>
</evidence>